<proteinExistence type="predicted"/>
<sequence length="70" mass="8343">MYRRSPCARGRVHFDFSEEVVRKLHATNHTHLHRINTENQNVSVVKSTWIRANKKGYLWCRDLVTTEDHP</sequence>
<evidence type="ECO:0000313" key="1">
    <source>
        <dbReference type="EMBL" id="MEQ2235509.1"/>
    </source>
</evidence>
<evidence type="ECO:0000313" key="2">
    <source>
        <dbReference type="Proteomes" id="UP001482620"/>
    </source>
</evidence>
<protein>
    <submittedName>
        <fullName evidence="1">Uncharacterized protein</fullName>
    </submittedName>
</protein>
<name>A0ABV0TRW9_9TELE</name>
<organism evidence="1 2">
    <name type="scientific">Ilyodon furcidens</name>
    <name type="common">goldbreast splitfin</name>
    <dbReference type="NCBI Taxonomy" id="33524"/>
    <lineage>
        <taxon>Eukaryota</taxon>
        <taxon>Metazoa</taxon>
        <taxon>Chordata</taxon>
        <taxon>Craniata</taxon>
        <taxon>Vertebrata</taxon>
        <taxon>Euteleostomi</taxon>
        <taxon>Actinopterygii</taxon>
        <taxon>Neopterygii</taxon>
        <taxon>Teleostei</taxon>
        <taxon>Neoteleostei</taxon>
        <taxon>Acanthomorphata</taxon>
        <taxon>Ovalentaria</taxon>
        <taxon>Atherinomorphae</taxon>
        <taxon>Cyprinodontiformes</taxon>
        <taxon>Goodeidae</taxon>
        <taxon>Ilyodon</taxon>
    </lineage>
</organism>
<dbReference type="Proteomes" id="UP001482620">
    <property type="component" value="Unassembled WGS sequence"/>
</dbReference>
<keyword evidence="2" id="KW-1185">Reference proteome</keyword>
<gene>
    <name evidence="1" type="ORF">ILYODFUR_003112</name>
</gene>
<reference evidence="1 2" key="1">
    <citation type="submission" date="2021-06" db="EMBL/GenBank/DDBJ databases">
        <authorList>
            <person name="Palmer J.M."/>
        </authorList>
    </citation>
    <scope>NUCLEOTIDE SEQUENCE [LARGE SCALE GENOMIC DNA]</scope>
    <source>
        <strain evidence="2">if_2019</strain>
        <tissue evidence="1">Muscle</tissue>
    </source>
</reference>
<accession>A0ABV0TRW9</accession>
<comment type="caution">
    <text evidence="1">The sequence shown here is derived from an EMBL/GenBank/DDBJ whole genome shotgun (WGS) entry which is preliminary data.</text>
</comment>
<dbReference type="EMBL" id="JAHRIQ010046497">
    <property type="protein sequence ID" value="MEQ2235509.1"/>
    <property type="molecule type" value="Genomic_DNA"/>
</dbReference>